<keyword evidence="5" id="KW-0479">Metal-binding</keyword>
<accession>A0A370HKX6</accession>
<feature type="domain" description="tRNA nucleotidyltransferase/poly(A) polymerase RNA and SrmB- binding" evidence="10">
    <location>
        <begin position="198"/>
        <end position="242"/>
    </location>
</feature>
<dbReference type="RefSeq" id="WP_114770147.1">
    <property type="nucleotide sequence ID" value="NZ_QQBB01000004.1"/>
</dbReference>
<evidence type="ECO:0000256" key="6">
    <source>
        <dbReference type="ARBA" id="ARBA00022741"/>
    </source>
</evidence>
<dbReference type="PANTHER" id="PTHR46173">
    <property type="entry name" value="CCA TRNA NUCLEOTIDYLTRANSFERASE 1, MITOCHONDRIAL"/>
    <property type="match status" value="1"/>
</dbReference>
<dbReference type="GO" id="GO:0046872">
    <property type="term" value="F:metal ion binding"/>
    <property type="evidence" value="ECO:0007669"/>
    <property type="project" value="UniProtKB-KW"/>
</dbReference>
<dbReference type="Pfam" id="PF12627">
    <property type="entry name" value="PolyA_pol_RNAbd"/>
    <property type="match status" value="1"/>
</dbReference>
<dbReference type="Pfam" id="PF01743">
    <property type="entry name" value="PolyA_pol"/>
    <property type="match status" value="1"/>
</dbReference>
<keyword evidence="6" id="KW-0547">Nucleotide-binding</keyword>
<name>A0A370HKX6_9HYPH</name>
<dbReference type="GO" id="GO:0000166">
    <property type="term" value="F:nucleotide binding"/>
    <property type="evidence" value="ECO:0007669"/>
    <property type="project" value="UniProtKB-KW"/>
</dbReference>
<keyword evidence="3" id="KW-0819">tRNA processing</keyword>
<keyword evidence="2 8" id="KW-0808">Transferase</keyword>
<proteinExistence type="inferred from homology"/>
<dbReference type="EMBL" id="QQBB01000004">
    <property type="protein sequence ID" value="RDI59253.1"/>
    <property type="molecule type" value="Genomic_DNA"/>
</dbReference>
<dbReference type="CDD" id="cd05398">
    <property type="entry name" value="NT_ClassII-CCAase"/>
    <property type="match status" value="1"/>
</dbReference>
<dbReference type="SUPFAM" id="SSF81891">
    <property type="entry name" value="Poly A polymerase C-terminal region-like"/>
    <property type="match status" value="1"/>
</dbReference>
<evidence type="ECO:0000256" key="1">
    <source>
        <dbReference type="ARBA" id="ARBA00001946"/>
    </source>
</evidence>
<comment type="caution">
    <text evidence="11">The sequence shown here is derived from an EMBL/GenBank/DDBJ whole genome shotgun (WGS) entry which is preliminary data.</text>
</comment>
<dbReference type="OrthoDB" id="9805698at2"/>
<dbReference type="GO" id="GO:0008033">
    <property type="term" value="P:tRNA processing"/>
    <property type="evidence" value="ECO:0007669"/>
    <property type="project" value="UniProtKB-KW"/>
</dbReference>
<evidence type="ECO:0000256" key="7">
    <source>
        <dbReference type="ARBA" id="ARBA00022842"/>
    </source>
</evidence>
<protein>
    <submittedName>
        <fullName evidence="11">Poly(A) polymerase</fullName>
    </submittedName>
</protein>
<feature type="domain" description="Poly A polymerase head" evidence="9">
    <location>
        <begin position="34"/>
        <end position="155"/>
    </location>
</feature>
<keyword evidence="12" id="KW-1185">Reference proteome</keyword>
<dbReference type="GO" id="GO:0016779">
    <property type="term" value="F:nucleotidyltransferase activity"/>
    <property type="evidence" value="ECO:0007669"/>
    <property type="project" value="UniProtKB-KW"/>
</dbReference>
<reference evidence="11 12" key="1">
    <citation type="submission" date="2018-07" db="EMBL/GenBank/DDBJ databases">
        <title>Genomic Encyclopedia of Type Strains, Phase IV (KMG-IV): sequencing the most valuable type-strain genomes for metagenomic binning, comparative biology and taxonomic classification.</title>
        <authorList>
            <person name="Goeker M."/>
        </authorList>
    </citation>
    <scope>NUCLEOTIDE SEQUENCE [LARGE SCALE GENOMIC DNA]</scope>
    <source>
        <strain evidence="11 12">DSM 14364</strain>
    </source>
</reference>
<dbReference type="Proteomes" id="UP000254925">
    <property type="component" value="Unassembled WGS sequence"/>
</dbReference>
<dbReference type="InterPro" id="IPR050264">
    <property type="entry name" value="Bact_CCA-adding_enz_type3_sf"/>
</dbReference>
<evidence type="ECO:0000256" key="2">
    <source>
        <dbReference type="ARBA" id="ARBA00022679"/>
    </source>
</evidence>
<evidence type="ECO:0000259" key="9">
    <source>
        <dbReference type="Pfam" id="PF01743"/>
    </source>
</evidence>
<dbReference type="InterPro" id="IPR002646">
    <property type="entry name" value="PolA_pol_head_dom"/>
</dbReference>
<sequence length="417" mass="46081">MIQSLDREALAGLLQRGPLRRLLIAFNRDGEETRIVGGAVRNALLGRPVTEVDCASTAVPDAILRLAEEAGFKAVPTGIDHGTITVIVDGEPFEVTSLREDVETDGRYAVVRFGRHFDADAKRRDFTINALSVALNGHLHDYTGGVTDLAARRVRFIGDAHKRIREDYLRILRFFRFYAEYAEGDPDPEGLAAAGSERRGLSILSRERIRHELMKLVVAQRAEDTIHILAEHGFLTWILDGVAELGRFGRVVAADRETPVPIWRLASLAVLVEEDADRLRERLRLSNDEHRRLAAYARLLAIVKTRLLPLDALAIRRLAAEHEVEALGVVLAATAGEPLPVLLPEGQEALARFRSGQEEVPAFPLRGADIVQGGIPKGPRVGELMGLARQAWLAEGCPTDGRYAQDLLRRVLEQARA</sequence>
<evidence type="ECO:0000259" key="10">
    <source>
        <dbReference type="Pfam" id="PF12627"/>
    </source>
</evidence>
<evidence type="ECO:0000256" key="8">
    <source>
        <dbReference type="RuleBase" id="RU003953"/>
    </source>
</evidence>
<evidence type="ECO:0000313" key="12">
    <source>
        <dbReference type="Proteomes" id="UP000254925"/>
    </source>
</evidence>
<comment type="cofactor">
    <cofactor evidence="1">
        <name>Mg(2+)</name>
        <dbReference type="ChEBI" id="CHEBI:18420"/>
    </cofactor>
</comment>
<dbReference type="Gene3D" id="3.30.460.10">
    <property type="entry name" value="Beta Polymerase, domain 2"/>
    <property type="match status" value="1"/>
</dbReference>
<evidence type="ECO:0000256" key="5">
    <source>
        <dbReference type="ARBA" id="ARBA00022723"/>
    </source>
</evidence>
<keyword evidence="4" id="KW-0548">Nucleotidyltransferase</keyword>
<evidence type="ECO:0000256" key="3">
    <source>
        <dbReference type="ARBA" id="ARBA00022694"/>
    </source>
</evidence>
<dbReference type="AlphaFoldDB" id="A0A370HKX6"/>
<comment type="similarity">
    <text evidence="8">Belongs to the tRNA nucleotidyltransferase/poly(A) polymerase family.</text>
</comment>
<dbReference type="PANTHER" id="PTHR46173:SF1">
    <property type="entry name" value="CCA TRNA NUCLEOTIDYLTRANSFERASE 1, MITOCHONDRIAL"/>
    <property type="match status" value="1"/>
</dbReference>
<organism evidence="11 12">
    <name type="scientific">Microvirga subterranea</name>
    <dbReference type="NCBI Taxonomy" id="186651"/>
    <lineage>
        <taxon>Bacteria</taxon>
        <taxon>Pseudomonadati</taxon>
        <taxon>Pseudomonadota</taxon>
        <taxon>Alphaproteobacteria</taxon>
        <taxon>Hyphomicrobiales</taxon>
        <taxon>Methylobacteriaceae</taxon>
        <taxon>Microvirga</taxon>
    </lineage>
</organism>
<evidence type="ECO:0000256" key="4">
    <source>
        <dbReference type="ARBA" id="ARBA00022695"/>
    </source>
</evidence>
<dbReference type="SUPFAM" id="SSF81301">
    <property type="entry name" value="Nucleotidyltransferase"/>
    <property type="match status" value="1"/>
</dbReference>
<keyword evidence="7" id="KW-0460">Magnesium</keyword>
<dbReference type="GO" id="GO:0000049">
    <property type="term" value="F:tRNA binding"/>
    <property type="evidence" value="ECO:0007669"/>
    <property type="project" value="TreeGrafter"/>
</dbReference>
<keyword evidence="8" id="KW-0694">RNA-binding</keyword>
<dbReference type="InterPro" id="IPR043519">
    <property type="entry name" value="NT_sf"/>
</dbReference>
<gene>
    <name evidence="11" type="ORF">DES45_104164</name>
</gene>
<dbReference type="Gene3D" id="1.10.3090.10">
    <property type="entry name" value="cca-adding enzyme, domain 2"/>
    <property type="match status" value="1"/>
</dbReference>
<evidence type="ECO:0000313" key="11">
    <source>
        <dbReference type="EMBL" id="RDI59253.1"/>
    </source>
</evidence>
<dbReference type="InterPro" id="IPR032828">
    <property type="entry name" value="PolyA_RNA-bd"/>
</dbReference>